<evidence type="ECO:0000256" key="7">
    <source>
        <dbReference type="ARBA" id="ARBA00023157"/>
    </source>
</evidence>
<evidence type="ECO:0000256" key="5">
    <source>
        <dbReference type="ARBA" id="ARBA00022801"/>
    </source>
</evidence>
<evidence type="ECO:0000256" key="6">
    <source>
        <dbReference type="ARBA" id="ARBA00022837"/>
    </source>
</evidence>
<evidence type="ECO:0000313" key="9">
    <source>
        <dbReference type="EMBL" id="MBB6566564.1"/>
    </source>
</evidence>
<evidence type="ECO:0000256" key="4">
    <source>
        <dbReference type="ARBA" id="ARBA00022729"/>
    </source>
</evidence>
<keyword evidence="5 10" id="KW-0378">Hydrolase</keyword>
<keyword evidence="6" id="KW-0106">Calcium</keyword>
<comment type="similarity">
    <text evidence="1">Belongs to the tannase family.</text>
</comment>
<dbReference type="PANTHER" id="PTHR33938:SF8">
    <property type="entry name" value="CARBOXYLIC ESTER HYDROLASE"/>
    <property type="match status" value="1"/>
</dbReference>
<evidence type="ECO:0000256" key="2">
    <source>
        <dbReference type="ARBA" id="ARBA00022487"/>
    </source>
</evidence>
<dbReference type="Pfam" id="PF07519">
    <property type="entry name" value="Tannase"/>
    <property type="match status" value="1"/>
</dbReference>
<accession>A0A7Y4L1W0</accession>
<dbReference type="EMBL" id="JACHKF010000001">
    <property type="protein sequence ID" value="MBB6566564.1"/>
    <property type="molecule type" value="Genomic_DNA"/>
</dbReference>
<protein>
    <submittedName>
        <fullName evidence="9 10">Feruloyl esterase</fullName>
        <ecNumber evidence="9">3.1.1.73</ecNumber>
    </submittedName>
</protein>
<dbReference type="EMBL" id="JABJRC010000005">
    <property type="protein sequence ID" value="NOL42779.1"/>
    <property type="molecule type" value="Genomic_DNA"/>
</dbReference>
<dbReference type="Proteomes" id="UP000534306">
    <property type="component" value="Unassembled WGS sequence"/>
</dbReference>
<evidence type="ECO:0000313" key="10">
    <source>
        <dbReference type="EMBL" id="NOL42779.1"/>
    </source>
</evidence>
<name>A0A7Y4L1W0_9ACTN</name>
<evidence type="ECO:0000313" key="12">
    <source>
        <dbReference type="Proteomes" id="UP000553957"/>
    </source>
</evidence>
<keyword evidence="11" id="KW-1185">Reference proteome</keyword>
<dbReference type="RefSeq" id="WP_171675275.1">
    <property type="nucleotide sequence ID" value="NZ_BAAAGT010000004.1"/>
</dbReference>
<proteinExistence type="inferred from homology"/>
<keyword evidence="3" id="KW-0479">Metal-binding</keyword>
<keyword evidence="2" id="KW-0719">Serine esterase</keyword>
<feature type="signal peptide" evidence="8">
    <location>
        <begin position="1"/>
        <end position="25"/>
    </location>
</feature>
<organism evidence="10 11">
    <name type="scientific">Kribbella sandramycini</name>
    <dbReference type="NCBI Taxonomy" id="60450"/>
    <lineage>
        <taxon>Bacteria</taxon>
        <taxon>Bacillati</taxon>
        <taxon>Actinomycetota</taxon>
        <taxon>Actinomycetes</taxon>
        <taxon>Propionibacteriales</taxon>
        <taxon>Kribbellaceae</taxon>
        <taxon>Kribbella</taxon>
    </lineage>
</organism>
<dbReference type="PANTHER" id="PTHR33938">
    <property type="entry name" value="FERULOYL ESTERASE B-RELATED"/>
    <property type="match status" value="1"/>
</dbReference>
<dbReference type="GO" id="GO:0030600">
    <property type="term" value="F:feruloyl esterase activity"/>
    <property type="evidence" value="ECO:0007669"/>
    <property type="project" value="UniProtKB-EC"/>
</dbReference>
<keyword evidence="7" id="KW-1015">Disulfide bond</keyword>
<reference evidence="10 11" key="1">
    <citation type="submission" date="2020-05" db="EMBL/GenBank/DDBJ databases">
        <title>Genome sequence of Kribbella sandramycini ATCC 39419.</title>
        <authorList>
            <person name="Maclea K.S."/>
            <person name="Fair J.L."/>
        </authorList>
    </citation>
    <scope>NUCLEOTIDE SEQUENCE [LARGE SCALE GENOMIC DNA]</scope>
    <source>
        <strain evidence="10 11">ATCC 39419</strain>
    </source>
</reference>
<dbReference type="AlphaFoldDB" id="A0A7Y4L1W0"/>
<evidence type="ECO:0000313" key="11">
    <source>
        <dbReference type="Proteomes" id="UP000534306"/>
    </source>
</evidence>
<reference evidence="9 12" key="2">
    <citation type="submission" date="2020-08" db="EMBL/GenBank/DDBJ databases">
        <title>Sequencing the genomes of 1000 actinobacteria strains.</title>
        <authorList>
            <person name="Klenk H.-P."/>
        </authorList>
    </citation>
    <scope>NUCLEOTIDE SEQUENCE [LARGE SCALE GENOMIC DNA]</scope>
    <source>
        <strain evidence="9 12">DSM 15626</strain>
    </source>
</reference>
<feature type="chain" id="PRO_5044130770" evidence="8">
    <location>
        <begin position="26"/>
        <end position="494"/>
    </location>
</feature>
<dbReference type="Gene3D" id="3.40.50.1820">
    <property type="entry name" value="alpha/beta hydrolase"/>
    <property type="match status" value="1"/>
</dbReference>
<dbReference type="InterPro" id="IPR029058">
    <property type="entry name" value="AB_hydrolase_fold"/>
</dbReference>
<evidence type="ECO:0000256" key="3">
    <source>
        <dbReference type="ARBA" id="ARBA00022723"/>
    </source>
</evidence>
<dbReference type="GO" id="GO:0046872">
    <property type="term" value="F:metal ion binding"/>
    <property type="evidence" value="ECO:0007669"/>
    <property type="project" value="UniProtKB-KW"/>
</dbReference>
<dbReference type="EC" id="3.1.1.73" evidence="9"/>
<keyword evidence="4 8" id="KW-0732">Signal</keyword>
<dbReference type="SUPFAM" id="SSF53474">
    <property type="entry name" value="alpha/beta-Hydrolases"/>
    <property type="match status" value="1"/>
</dbReference>
<evidence type="ECO:0000256" key="8">
    <source>
        <dbReference type="SAM" id="SignalP"/>
    </source>
</evidence>
<evidence type="ECO:0000256" key="1">
    <source>
        <dbReference type="ARBA" id="ARBA00006249"/>
    </source>
</evidence>
<gene>
    <name evidence="9" type="ORF">HNR71_002201</name>
    <name evidence="10" type="ORF">HPO96_21270</name>
</gene>
<dbReference type="InterPro" id="IPR011118">
    <property type="entry name" value="Tannase/feruloyl_esterase"/>
</dbReference>
<dbReference type="Proteomes" id="UP000553957">
    <property type="component" value="Unassembled WGS sequence"/>
</dbReference>
<sequence length="494" mass="53128">MKRILTMVAAVLPLAVLLPASGSTAATTTGTTTGTACSNVTVAPPSGARIDSVTAVDRPGGTVTFPPTPPFPNEPVDGVPAYCEVTVRLSHADDHVKTVVWLPKTGWNGRFQALGGSGYWAGEFGAPWAKAVKAGYAVASTDAGVGPSPFTADDWALKNGKVDRTLLTNFASRSAHDLAVVGKAVTKQYYGRAASYAYWNGCSTGGRQGYVEAQQHPDDFDGILAASPAINWERWTVSAIWPAVVMNAERNYPTKCEFDAFADAARQACDNDQPQKCRWAPERLIGKTILCEGKPVTITAADAKVVRKIWDGPRGLWYGLTRGTSFDGLAVTNGQSAVPFAVPDSWVRNFLKLDPKFDTSTLTYTQFAKLFRQSQAQYNRIIGSDDPDLSAFQRSGGKLLSWHGLADSLIPAQGTINYRRRVERELGGPTRTNTFYRLFLAPNAGHCGGGPAPTDPFTALVNWVEHNKPPATLPAANPDGSNSRELCAYPKLCR</sequence>
<comment type="caution">
    <text evidence="10">The sequence shown here is derived from an EMBL/GenBank/DDBJ whole genome shotgun (WGS) entry which is preliminary data.</text>
</comment>